<dbReference type="Proteomes" id="UP000429607">
    <property type="component" value="Unassembled WGS sequence"/>
</dbReference>
<evidence type="ECO:0000313" key="2">
    <source>
        <dbReference type="EMBL" id="KAE8974028.1"/>
    </source>
</evidence>
<organism evidence="2 3">
    <name type="scientific">Phytophthora rubi</name>
    <dbReference type="NCBI Taxonomy" id="129364"/>
    <lineage>
        <taxon>Eukaryota</taxon>
        <taxon>Sar</taxon>
        <taxon>Stramenopiles</taxon>
        <taxon>Oomycota</taxon>
        <taxon>Peronosporomycetes</taxon>
        <taxon>Peronosporales</taxon>
        <taxon>Peronosporaceae</taxon>
        <taxon>Phytophthora</taxon>
    </lineage>
</organism>
<evidence type="ECO:0000313" key="3">
    <source>
        <dbReference type="Proteomes" id="UP000429607"/>
    </source>
</evidence>
<evidence type="ECO:0000313" key="1">
    <source>
        <dbReference type="EMBL" id="KAE8972643.1"/>
    </source>
</evidence>
<name>A0A6A3I1U6_9STRA</name>
<dbReference type="EMBL" id="QXFU01003804">
    <property type="protein sequence ID" value="KAE8972643.1"/>
    <property type="molecule type" value="Genomic_DNA"/>
</dbReference>
<comment type="caution">
    <text evidence="2">The sequence shown here is derived from an EMBL/GenBank/DDBJ whole genome shotgun (WGS) entry which is preliminary data.</text>
</comment>
<sequence length="34" mass="3878">MESLRRLTSSVFDAGPARLVRRASMGTPINFFRH</sequence>
<gene>
    <name evidence="2" type="ORF">PR001_g26127</name>
    <name evidence="1" type="ORF">PR002_g26450</name>
</gene>
<proteinExistence type="predicted"/>
<dbReference type="EMBL" id="QXFV01003771">
    <property type="protein sequence ID" value="KAE8974028.1"/>
    <property type="molecule type" value="Genomic_DNA"/>
</dbReference>
<dbReference type="Proteomes" id="UP000435112">
    <property type="component" value="Unassembled WGS sequence"/>
</dbReference>
<dbReference type="AlphaFoldDB" id="A0A6A3I1U6"/>
<protein>
    <submittedName>
        <fullName evidence="2">Uncharacterized protein</fullName>
    </submittedName>
</protein>
<reference evidence="3 4" key="1">
    <citation type="submission" date="2018-09" db="EMBL/GenBank/DDBJ databases">
        <title>Genomic investigation of the strawberry pathogen Phytophthora fragariae indicates pathogenicity is determined by transcriptional variation in three key races.</title>
        <authorList>
            <person name="Adams T.M."/>
            <person name="Armitage A.D."/>
            <person name="Sobczyk M.K."/>
            <person name="Bates H.J."/>
            <person name="Dunwell J.M."/>
            <person name="Nellist C.F."/>
            <person name="Harrison R.J."/>
        </authorList>
    </citation>
    <scope>NUCLEOTIDE SEQUENCE [LARGE SCALE GENOMIC DNA]</scope>
    <source>
        <strain evidence="2 3">SCRP249</strain>
        <strain evidence="1 4">SCRP324</strain>
    </source>
</reference>
<evidence type="ECO:0000313" key="4">
    <source>
        <dbReference type="Proteomes" id="UP000435112"/>
    </source>
</evidence>
<accession>A0A6A3I1U6</accession>